<reference evidence="1" key="1">
    <citation type="submission" date="2020-11" db="EMBL/GenBank/DDBJ databases">
        <title>Adaptations for nitrogen fixation in a non-lichenized fungal sporocarp promotes dispersal by wood-feeding termites.</title>
        <authorList>
            <consortium name="DOE Joint Genome Institute"/>
            <person name="Koch R.A."/>
            <person name="Yoon G."/>
            <person name="Arayal U."/>
            <person name="Lail K."/>
            <person name="Amirebrahimi M."/>
            <person name="Labutti K."/>
            <person name="Lipzen A."/>
            <person name="Riley R."/>
            <person name="Barry K."/>
            <person name="Henrissat B."/>
            <person name="Grigoriev I.V."/>
            <person name="Herr J.R."/>
            <person name="Aime M.C."/>
        </authorList>
    </citation>
    <scope>NUCLEOTIDE SEQUENCE</scope>
    <source>
        <strain evidence="1">MCA 3950</strain>
    </source>
</reference>
<dbReference type="Proteomes" id="UP000812287">
    <property type="component" value="Unassembled WGS sequence"/>
</dbReference>
<comment type="caution">
    <text evidence="1">The sequence shown here is derived from an EMBL/GenBank/DDBJ whole genome shotgun (WGS) entry which is preliminary data.</text>
</comment>
<dbReference type="RefSeq" id="XP_043034469.1">
    <property type="nucleotide sequence ID" value="XM_043179588.1"/>
</dbReference>
<organism evidence="1 2">
    <name type="scientific">Guyanagaster necrorhizus</name>
    <dbReference type="NCBI Taxonomy" id="856835"/>
    <lineage>
        <taxon>Eukaryota</taxon>
        <taxon>Fungi</taxon>
        <taxon>Dikarya</taxon>
        <taxon>Basidiomycota</taxon>
        <taxon>Agaricomycotina</taxon>
        <taxon>Agaricomycetes</taxon>
        <taxon>Agaricomycetidae</taxon>
        <taxon>Agaricales</taxon>
        <taxon>Marasmiineae</taxon>
        <taxon>Physalacriaceae</taxon>
        <taxon>Guyanagaster</taxon>
    </lineage>
</organism>
<proteinExistence type="predicted"/>
<dbReference type="EMBL" id="MU250565">
    <property type="protein sequence ID" value="KAG7440969.1"/>
    <property type="molecule type" value="Genomic_DNA"/>
</dbReference>
<dbReference type="GeneID" id="66101882"/>
<evidence type="ECO:0000313" key="1">
    <source>
        <dbReference type="EMBL" id="KAG7440969.1"/>
    </source>
</evidence>
<gene>
    <name evidence="1" type="ORF">BT62DRAFT_1080478</name>
</gene>
<sequence>MSLDVECVLPCDLWAPCSVLCHGSTFYDLFEAAKDAHNDECFCSGRAAMDERVAESRPEGCTTVAWFFDARTRTGSKVQLEIPFLVSILPYPLHSSLAITLRGTDCSQSTLPSCSLTGYQDILSSPGVVWIDKTSCLTELCSLATFDPRLVLVRRPAVFEKTSFLAMAEFFYDVKHRNSPASRSALSSTLIGDFYVANTEIHNKLARRHSADL</sequence>
<accession>A0A9P7VJ93</accession>
<protein>
    <submittedName>
        <fullName evidence="1">Uncharacterized protein</fullName>
    </submittedName>
</protein>
<dbReference type="OrthoDB" id="5380555at2759"/>
<keyword evidence="2" id="KW-1185">Reference proteome</keyword>
<name>A0A9P7VJ93_9AGAR</name>
<evidence type="ECO:0000313" key="2">
    <source>
        <dbReference type="Proteomes" id="UP000812287"/>
    </source>
</evidence>
<dbReference type="AlphaFoldDB" id="A0A9P7VJ93"/>